<reference evidence="4 5" key="1">
    <citation type="journal article" date="2018" name="Sci. Rep.">
        <title>Comparative genomics provides insights into the lifestyle and reveals functional heterogeneity of dark septate endophytic fungi.</title>
        <authorList>
            <person name="Knapp D.G."/>
            <person name="Nemeth J.B."/>
            <person name="Barry K."/>
            <person name="Hainaut M."/>
            <person name="Henrissat B."/>
            <person name="Johnson J."/>
            <person name="Kuo A."/>
            <person name="Lim J.H.P."/>
            <person name="Lipzen A."/>
            <person name="Nolan M."/>
            <person name="Ohm R.A."/>
            <person name="Tamas L."/>
            <person name="Grigoriev I.V."/>
            <person name="Spatafora J.W."/>
            <person name="Nagy L.G."/>
            <person name="Kovacs G.M."/>
        </authorList>
    </citation>
    <scope>NUCLEOTIDE SEQUENCE [LARGE SCALE GENOMIC DNA]</scope>
    <source>
        <strain evidence="4 5">DSE2036</strain>
    </source>
</reference>
<feature type="region of interest" description="Disordered" evidence="1">
    <location>
        <begin position="438"/>
        <end position="523"/>
    </location>
</feature>
<keyword evidence="5" id="KW-1185">Reference proteome</keyword>
<protein>
    <recommendedName>
        <fullName evidence="3">Rhodopsin domain-containing protein</fullName>
    </recommendedName>
</protein>
<feature type="compositionally biased region" description="Pro residues" evidence="1">
    <location>
        <begin position="157"/>
        <end position="172"/>
    </location>
</feature>
<feature type="region of interest" description="Disordered" evidence="1">
    <location>
        <begin position="118"/>
        <end position="205"/>
    </location>
</feature>
<feature type="transmembrane region" description="Helical" evidence="2">
    <location>
        <begin position="62"/>
        <end position="85"/>
    </location>
</feature>
<gene>
    <name evidence="4" type="ORF">DM02DRAFT_373631</name>
</gene>
<dbReference type="AlphaFoldDB" id="A0A2V1DRT6"/>
<feature type="transmembrane region" description="Helical" evidence="2">
    <location>
        <begin position="26"/>
        <end position="50"/>
    </location>
</feature>
<evidence type="ECO:0000313" key="4">
    <source>
        <dbReference type="EMBL" id="PVI00811.1"/>
    </source>
</evidence>
<feature type="compositionally biased region" description="Polar residues" evidence="1">
    <location>
        <begin position="438"/>
        <end position="457"/>
    </location>
</feature>
<dbReference type="OrthoDB" id="3918601at2759"/>
<feature type="compositionally biased region" description="Low complexity" evidence="1">
    <location>
        <begin position="343"/>
        <end position="361"/>
    </location>
</feature>
<evidence type="ECO:0000256" key="1">
    <source>
        <dbReference type="SAM" id="MobiDB-lite"/>
    </source>
</evidence>
<feature type="region of interest" description="Disordered" evidence="1">
    <location>
        <begin position="241"/>
        <end position="380"/>
    </location>
</feature>
<evidence type="ECO:0000259" key="3">
    <source>
        <dbReference type="Pfam" id="PF20684"/>
    </source>
</evidence>
<name>A0A2V1DRT6_9PLEO</name>
<organism evidence="4 5">
    <name type="scientific">Periconia macrospinosa</name>
    <dbReference type="NCBI Taxonomy" id="97972"/>
    <lineage>
        <taxon>Eukaryota</taxon>
        <taxon>Fungi</taxon>
        <taxon>Dikarya</taxon>
        <taxon>Ascomycota</taxon>
        <taxon>Pezizomycotina</taxon>
        <taxon>Dothideomycetes</taxon>
        <taxon>Pleosporomycetidae</taxon>
        <taxon>Pleosporales</taxon>
        <taxon>Massarineae</taxon>
        <taxon>Periconiaceae</taxon>
        <taxon>Periconia</taxon>
    </lineage>
</organism>
<dbReference type="PANTHER" id="PTHR39614">
    <property type="entry name" value="INTEGRAL MEMBRANE PROTEIN"/>
    <property type="match status" value="1"/>
</dbReference>
<feature type="domain" description="Rhodopsin" evidence="3">
    <location>
        <begin position="1"/>
        <end position="89"/>
    </location>
</feature>
<keyword evidence="2" id="KW-0472">Membrane</keyword>
<keyword evidence="2" id="KW-0812">Transmembrane</keyword>
<feature type="compositionally biased region" description="Polar residues" evidence="1">
    <location>
        <begin position="130"/>
        <end position="143"/>
    </location>
</feature>
<dbReference type="Proteomes" id="UP000244855">
    <property type="component" value="Unassembled WGS sequence"/>
</dbReference>
<dbReference type="EMBL" id="KZ805367">
    <property type="protein sequence ID" value="PVI00811.1"/>
    <property type="molecule type" value="Genomic_DNA"/>
</dbReference>
<dbReference type="PANTHER" id="PTHR39614:SF2">
    <property type="entry name" value="INTEGRAL MEMBRANE PROTEIN"/>
    <property type="match status" value="1"/>
</dbReference>
<feature type="compositionally biased region" description="Pro residues" evidence="1">
    <location>
        <begin position="466"/>
        <end position="482"/>
    </location>
</feature>
<dbReference type="InterPro" id="IPR049326">
    <property type="entry name" value="Rhodopsin_dom_fungi"/>
</dbReference>
<feature type="compositionally biased region" description="Low complexity" evidence="1">
    <location>
        <begin position="497"/>
        <end position="520"/>
    </location>
</feature>
<accession>A0A2V1DRT6</accession>
<keyword evidence="2" id="KW-1133">Transmembrane helix</keyword>
<proteinExistence type="predicted"/>
<feature type="compositionally biased region" description="Basic and acidic residues" evidence="1">
    <location>
        <begin position="185"/>
        <end position="201"/>
    </location>
</feature>
<sequence length="612" mass="66625">MTTDVSLVMLSVNLVYYLKVKASRKVAVVACFAPRILVIAASLTRLVYLYPITPHTNPAFNLWIPVIVTQVQASLSIVTACIPYMRPFFYSSDAQVPEDKGSRRHMMVGEESYTHFSSNGYARGHKRGQGLSQDTTTPNSWPNSWDYGRNHDVSPRIPSPAPLSPLLPPRLTTPPNSYETTSRSPSERGLKLQIPKRDTSAGRRATFISPQTASSHALSPDCMSPVAQPFLTNNDEYFPIPLAPRSPTPPQPCHTPPNAAVYSGDDSDTEPPVRNPRTRFSLFPSHQAPRYSLVPQLNPQPPTSNPTNVLEHSRSHSRTLTGATSMPRLTPQVGAHETPTTSSAPPAEHAQHQPSAAPPQATMRKSPPKFTSPNPTIPFATIAYDDPLRIKSPPATALTTSAPTPAPLVTAPLPAVVESPQTSSQIIRQYARPLLPSIVTQSPSRRLRSESNPTSIASVTTTSQHTPPPSHPPPTGPLPRPPTSTSITPPKSRPRSRSSPYQYSSPHHTPSPLVSPTSPTRQRNRRILTPKNSSRDFNLSPVSPVSPPTPMQFWREEAFGNGAGRTAVPSVMWEEHELQAATMGMRSPRSGARDGGVGAPLRSPRIVLQREV</sequence>
<evidence type="ECO:0000256" key="2">
    <source>
        <dbReference type="SAM" id="Phobius"/>
    </source>
</evidence>
<feature type="region of interest" description="Disordered" evidence="1">
    <location>
        <begin position="584"/>
        <end position="603"/>
    </location>
</feature>
<feature type="compositionally biased region" description="Pro residues" evidence="1">
    <location>
        <begin position="241"/>
        <end position="255"/>
    </location>
</feature>
<evidence type="ECO:0000313" key="5">
    <source>
        <dbReference type="Proteomes" id="UP000244855"/>
    </source>
</evidence>
<dbReference type="Pfam" id="PF20684">
    <property type="entry name" value="Fung_rhodopsin"/>
    <property type="match status" value="1"/>
</dbReference>